<evidence type="ECO:0000256" key="2">
    <source>
        <dbReference type="ARBA" id="ARBA00022692"/>
    </source>
</evidence>
<evidence type="ECO:0000313" key="9">
    <source>
        <dbReference type="Proteomes" id="UP000036958"/>
    </source>
</evidence>
<dbReference type="CDD" id="cd08010">
    <property type="entry name" value="MltG_like"/>
    <property type="match status" value="1"/>
</dbReference>
<dbReference type="STRING" id="1409788.NC99_07610"/>
<dbReference type="GO" id="GO:0008932">
    <property type="term" value="F:lytic endotransglycosylase activity"/>
    <property type="evidence" value="ECO:0007669"/>
    <property type="project" value="UniProtKB-UniRule"/>
</dbReference>
<dbReference type="GO" id="GO:0005886">
    <property type="term" value="C:plasma membrane"/>
    <property type="evidence" value="ECO:0007669"/>
    <property type="project" value="UniProtKB-SubCell"/>
</dbReference>
<keyword evidence="1 7" id="KW-1003">Cell membrane</keyword>
<dbReference type="PANTHER" id="PTHR30518:SF2">
    <property type="entry name" value="ENDOLYTIC MUREIN TRANSGLYCOSYLASE"/>
    <property type="match status" value="1"/>
</dbReference>
<dbReference type="AlphaFoldDB" id="A0A0L8VD92"/>
<dbReference type="Gene3D" id="3.30.1490.480">
    <property type="entry name" value="Endolytic murein transglycosylase"/>
    <property type="match status" value="1"/>
</dbReference>
<evidence type="ECO:0000256" key="5">
    <source>
        <dbReference type="ARBA" id="ARBA00023239"/>
    </source>
</evidence>
<feature type="site" description="Important for catalytic activity" evidence="7">
    <location>
        <position position="228"/>
    </location>
</feature>
<evidence type="ECO:0000313" key="8">
    <source>
        <dbReference type="EMBL" id="KOH46450.1"/>
    </source>
</evidence>
<evidence type="ECO:0000256" key="4">
    <source>
        <dbReference type="ARBA" id="ARBA00023136"/>
    </source>
</evidence>
<evidence type="ECO:0000256" key="3">
    <source>
        <dbReference type="ARBA" id="ARBA00022989"/>
    </source>
</evidence>
<dbReference type="InterPro" id="IPR003770">
    <property type="entry name" value="MLTG-like"/>
</dbReference>
<comment type="subcellular location">
    <subcellularLocation>
        <location evidence="7">Cell membrane</location>
        <topology evidence="7">Single-pass membrane protein</topology>
    </subcellularLocation>
</comment>
<dbReference type="OrthoDB" id="9814591at2"/>
<dbReference type="PANTHER" id="PTHR30518">
    <property type="entry name" value="ENDOLYTIC MUREIN TRANSGLYCOSYLASE"/>
    <property type="match status" value="1"/>
</dbReference>
<comment type="similarity">
    <text evidence="7">Belongs to the transglycosylase MltG family.</text>
</comment>
<name>A0A0L8VD92_9BACT</name>
<dbReference type="EC" id="4.2.2.29" evidence="7"/>
<evidence type="ECO:0000256" key="7">
    <source>
        <dbReference type="HAMAP-Rule" id="MF_02065"/>
    </source>
</evidence>
<keyword evidence="9" id="KW-1185">Reference proteome</keyword>
<sequence>MNLNANNRLHLFPKLNKWLIIFFAIAFIIAGLRGYQLFQYIFDENIDHPGSIIIAKDATYQDVLDSLNARDIIENEKAFRWVAKKKKYPASIKAGKYIFEKGMNTNQIVNRLRAGDQEPVTVTFNNLRFIDELAGSVAQRIEPDSLELLQYLNDSTVISQHGFDQHSFHAMFIPNTYEFYWTTTPEQFVERMASEYRRFWNDERLAKAESLGLTPIEVSTVASIVQEETIKADEKARVAGLYLNRIKRGMLLQADPTVKFALGDFGIKRVLNVHLKIDSPYNTYIYAGLPPGPINFPEISSIEAVLNAEEHAYLYMCASDEFNGYHNFAKTLREHNINARRYQEALNANKIWK</sequence>
<gene>
    <name evidence="7" type="primary">mltG</name>
    <name evidence="8" type="ORF">NC99_07610</name>
</gene>
<comment type="catalytic activity">
    <reaction evidence="7">
        <text>a peptidoglycan chain = a peptidoglycan chain with N-acetyl-1,6-anhydromuramyl-[peptide] at the reducing end + a peptidoglycan chain with N-acetylglucosamine at the non-reducing end.</text>
        <dbReference type="EC" id="4.2.2.29"/>
    </reaction>
</comment>
<keyword evidence="2 7" id="KW-0812">Transmembrane</keyword>
<dbReference type="EMBL" id="LGIA01000027">
    <property type="protein sequence ID" value="KOH46450.1"/>
    <property type="molecule type" value="Genomic_DNA"/>
</dbReference>
<comment type="caution">
    <text evidence="8">The sequence shown here is derived from an EMBL/GenBank/DDBJ whole genome shotgun (WGS) entry which is preliminary data.</text>
</comment>
<keyword evidence="6 7" id="KW-0961">Cell wall biogenesis/degradation</keyword>
<dbReference type="RefSeq" id="WP_053179887.1">
    <property type="nucleotide sequence ID" value="NZ_LGIA01000027.1"/>
</dbReference>
<keyword evidence="3 7" id="KW-1133">Transmembrane helix</keyword>
<feature type="transmembrane region" description="Helical" evidence="7">
    <location>
        <begin position="18"/>
        <end position="38"/>
    </location>
</feature>
<organism evidence="8 9">
    <name type="scientific">Sunxiuqinia dokdonensis</name>
    <dbReference type="NCBI Taxonomy" id="1409788"/>
    <lineage>
        <taxon>Bacteria</taxon>
        <taxon>Pseudomonadati</taxon>
        <taxon>Bacteroidota</taxon>
        <taxon>Bacteroidia</taxon>
        <taxon>Marinilabiliales</taxon>
        <taxon>Prolixibacteraceae</taxon>
        <taxon>Sunxiuqinia</taxon>
    </lineage>
</organism>
<keyword evidence="4 7" id="KW-0472">Membrane</keyword>
<dbReference type="Gene3D" id="3.30.160.60">
    <property type="entry name" value="Classic Zinc Finger"/>
    <property type="match status" value="1"/>
</dbReference>
<proteinExistence type="inferred from homology"/>
<evidence type="ECO:0000256" key="1">
    <source>
        <dbReference type="ARBA" id="ARBA00022475"/>
    </source>
</evidence>
<reference evidence="9" key="1">
    <citation type="submission" date="2015-07" db="EMBL/GenBank/DDBJ databases">
        <title>Genome sequencing of Sunxiuqinia dokdonensis strain SK.</title>
        <authorList>
            <person name="Ahn S."/>
            <person name="Kim B.-C."/>
        </authorList>
    </citation>
    <scope>NUCLEOTIDE SEQUENCE [LARGE SCALE GENOMIC DNA]</scope>
    <source>
        <strain evidence="9">SK</strain>
    </source>
</reference>
<dbReference type="GO" id="GO:0071555">
    <property type="term" value="P:cell wall organization"/>
    <property type="evidence" value="ECO:0007669"/>
    <property type="project" value="UniProtKB-KW"/>
</dbReference>
<dbReference type="HAMAP" id="MF_02065">
    <property type="entry name" value="MltG"/>
    <property type="match status" value="1"/>
</dbReference>
<evidence type="ECO:0000256" key="6">
    <source>
        <dbReference type="ARBA" id="ARBA00023316"/>
    </source>
</evidence>
<dbReference type="Proteomes" id="UP000036958">
    <property type="component" value="Unassembled WGS sequence"/>
</dbReference>
<protein>
    <recommendedName>
        <fullName evidence="7">Endolytic murein transglycosylase</fullName>
        <ecNumber evidence="7">4.2.2.29</ecNumber>
    </recommendedName>
    <alternativeName>
        <fullName evidence="7">Peptidoglycan lytic transglycosylase</fullName>
    </alternativeName>
    <alternativeName>
        <fullName evidence="7">Peptidoglycan polymerization terminase</fullName>
    </alternativeName>
</protein>
<dbReference type="NCBIfam" id="TIGR00247">
    <property type="entry name" value="endolytic transglycosylase MltG"/>
    <property type="match status" value="1"/>
</dbReference>
<accession>A0A0L8VD92</accession>
<dbReference type="PATRIC" id="fig|1409788.3.peg.777"/>
<comment type="function">
    <text evidence="7">Functions as a peptidoglycan terminase that cleaves nascent peptidoglycan strands endolytically to terminate their elongation.</text>
</comment>
<dbReference type="GO" id="GO:0009252">
    <property type="term" value="P:peptidoglycan biosynthetic process"/>
    <property type="evidence" value="ECO:0007669"/>
    <property type="project" value="UniProtKB-UniRule"/>
</dbReference>
<keyword evidence="5 7" id="KW-0456">Lyase</keyword>
<dbReference type="Pfam" id="PF02618">
    <property type="entry name" value="YceG"/>
    <property type="match status" value="1"/>
</dbReference>